<keyword evidence="1" id="KW-1133">Transmembrane helix</keyword>
<keyword evidence="1" id="KW-0812">Transmembrane</keyword>
<keyword evidence="3" id="KW-1185">Reference proteome</keyword>
<dbReference type="EnsemblMetazoa" id="tetur10g01520.1">
    <property type="protein sequence ID" value="tetur10g01520.1"/>
    <property type="gene ID" value="tetur10g01520"/>
</dbReference>
<dbReference type="HOGENOM" id="CLU_3406786_0_0_1"/>
<feature type="transmembrane region" description="Helical" evidence="1">
    <location>
        <begin position="12"/>
        <end position="29"/>
    </location>
</feature>
<dbReference type="Proteomes" id="UP000015104">
    <property type="component" value="Unassembled WGS sequence"/>
</dbReference>
<reference evidence="2" key="2">
    <citation type="submission" date="2015-06" db="UniProtKB">
        <authorList>
            <consortium name="EnsemblMetazoa"/>
        </authorList>
    </citation>
    <scope>IDENTIFICATION</scope>
</reference>
<protein>
    <submittedName>
        <fullName evidence="2">Uncharacterized protein</fullName>
    </submittedName>
</protein>
<proteinExistence type="predicted"/>
<reference evidence="3" key="1">
    <citation type="submission" date="2011-08" db="EMBL/GenBank/DDBJ databases">
        <authorList>
            <person name="Rombauts S."/>
        </authorList>
    </citation>
    <scope>NUCLEOTIDE SEQUENCE</scope>
    <source>
        <strain evidence="3">London</strain>
    </source>
</reference>
<evidence type="ECO:0000313" key="2">
    <source>
        <dbReference type="EnsemblMetazoa" id="tetur10g01520.1"/>
    </source>
</evidence>
<sequence>MIEKMAKTDRLVLVWLHLFLVIMSSILVGM</sequence>
<organism evidence="2 3">
    <name type="scientific">Tetranychus urticae</name>
    <name type="common">Two-spotted spider mite</name>
    <dbReference type="NCBI Taxonomy" id="32264"/>
    <lineage>
        <taxon>Eukaryota</taxon>
        <taxon>Metazoa</taxon>
        <taxon>Ecdysozoa</taxon>
        <taxon>Arthropoda</taxon>
        <taxon>Chelicerata</taxon>
        <taxon>Arachnida</taxon>
        <taxon>Acari</taxon>
        <taxon>Acariformes</taxon>
        <taxon>Trombidiformes</taxon>
        <taxon>Prostigmata</taxon>
        <taxon>Eleutherengona</taxon>
        <taxon>Raphignathae</taxon>
        <taxon>Tetranychoidea</taxon>
        <taxon>Tetranychidae</taxon>
        <taxon>Tetranychus</taxon>
    </lineage>
</organism>
<evidence type="ECO:0000313" key="3">
    <source>
        <dbReference type="Proteomes" id="UP000015104"/>
    </source>
</evidence>
<accession>T1KF18</accession>
<dbReference type="EMBL" id="CAEY01000030">
    <property type="status" value="NOT_ANNOTATED_CDS"/>
    <property type="molecule type" value="Genomic_DNA"/>
</dbReference>
<name>T1KF18_TETUR</name>
<evidence type="ECO:0000256" key="1">
    <source>
        <dbReference type="SAM" id="Phobius"/>
    </source>
</evidence>
<keyword evidence="1" id="KW-0472">Membrane</keyword>
<dbReference type="AlphaFoldDB" id="T1KF18"/>